<dbReference type="EMBL" id="CP002454">
    <property type="protein sequence ID" value="ADV67237.1"/>
    <property type="molecule type" value="Genomic_DNA"/>
</dbReference>
<dbReference type="AlphaFoldDB" id="E8U848"/>
<dbReference type="Proteomes" id="UP000008635">
    <property type="component" value="Chromosome"/>
</dbReference>
<evidence type="ECO:0000313" key="2">
    <source>
        <dbReference type="Proteomes" id="UP000008635"/>
    </source>
</evidence>
<gene>
    <name evidence="1" type="ordered locus">Deima_1588</name>
</gene>
<dbReference type="HOGENOM" id="CLU_2842525_0_0_0"/>
<name>E8U848_DEIML</name>
<reference evidence="2" key="2">
    <citation type="submission" date="2011-01" db="EMBL/GenBank/DDBJ databases">
        <title>The complete genome of Deinococcus maricopensis DSM 21211.</title>
        <authorList>
            <consortium name="US DOE Joint Genome Institute (JGI-PGF)"/>
            <person name="Lucas S."/>
            <person name="Copeland A."/>
            <person name="Lapidus A."/>
            <person name="Goodwin L."/>
            <person name="Pitluck S."/>
            <person name="Kyrpides N."/>
            <person name="Mavromatis K."/>
            <person name="Pagani I."/>
            <person name="Ivanova N."/>
            <person name="Ovchinnikova G."/>
            <person name="Zeytun A."/>
            <person name="Detter J.C."/>
            <person name="Han C."/>
            <person name="Land M."/>
            <person name="Hauser L."/>
            <person name="Markowitz V."/>
            <person name="Cheng J.-F."/>
            <person name="Hugenholtz P."/>
            <person name="Woyke T."/>
            <person name="Wu D."/>
            <person name="Pukall R."/>
            <person name="Gehrich-Schroeter G."/>
            <person name="Brambilla E."/>
            <person name="Klenk H.-P."/>
            <person name="Eisen J.A."/>
        </authorList>
    </citation>
    <scope>NUCLEOTIDE SEQUENCE [LARGE SCALE GENOMIC DNA]</scope>
    <source>
        <strain evidence="2">DSM 21211 / LMG 22137 / NRRL B-23946 / LB-34</strain>
    </source>
</reference>
<keyword evidence="2" id="KW-1185">Reference proteome</keyword>
<sequence length="66" mass="7744">MIKELVVQGEECRAHLKKCERTRVATDGSVIYRDSVDRYWLVDEEGGSMRLLTWNDLQLNYPEVLD</sequence>
<dbReference type="STRING" id="709986.Deima_1588"/>
<organism evidence="1 2">
    <name type="scientific">Deinococcus maricopensis (strain DSM 21211 / LMG 22137 / NRRL B-23946 / LB-34)</name>
    <dbReference type="NCBI Taxonomy" id="709986"/>
    <lineage>
        <taxon>Bacteria</taxon>
        <taxon>Thermotogati</taxon>
        <taxon>Deinococcota</taxon>
        <taxon>Deinococci</taxon>
        <taxon>Deinococcales</taxon>
        <taxon>Deinococcaceae</taxon>
        <taxon>Deinococcus</taxon>
    </lineage>
</organism>
<dbReference type="RefSeq" id="WP_013556742.1">
    <property type="nucleotide sequence ID" value="NC_014958.1"/>
</dbReference>
<protein>
    <submittedName>
        <fullName evidence="1">Uncharacterized protein</fullName>
    </submittedName>
</protein>
<accession>E8U848</accession>
<proteinExistence type="predicted"/>
<evidence type="ECO:0000313" key="1">
    <source>
        <dbReference type="EMBL" id="ADV67237.1"/>
    </source>
</evidence>
<dbReference type="KEGG" id="dmr:Deima_1588"/>
<reference evidence="1 2" key="1">
    <citation type="journal article" date="2011" name="Stand. Genomic Sci.">
        <title>Complete genome sequence of Deinococcus maricopensis type strain (LB-34).</title>
        <authorList>
            <person name="Pukall R."/>
            <person name="Zeytun A."/>
            <person name="Lucas S."/>
            <person name="Lapidus A."/>
            <person name="Hammon N."/>
            <person name="Deshpande S."/>
            <person name="Nolan M."/>
            <person name="Cheng J.F."/>
            <person name="Pitluck S."/>
            <person name="Liolios K."/>
            <person name="Pagani I."/>
            <person name="Mikhailova N."/>
            <person name="Ivanova N."/>
            <person name="Mavromatis K."/>
            <person name="Pati A."/>
            <person name="Tapia R."/>
            <person name="Han C."/>
            <person name="Goodwin L."/>
            <person name="Chen A."/>
            <person name="Palaniappan K."/>
            <person name="Land M."/>
            <person name="Hauser L."/>
            <person name="Chang Y.J."/>
            <person name="Jeffries C.D."/>
            <person name="Brambilla E.M."/>
            <person name="Rohde M."/>
            <person name="Goker M."/>
            <person name="Detter J.C."/>
            <person name="Woyke T."/>
            <person name="Bristow J."/>
            <person name="Eisen J.A."/>
            <person name="Markowitz V."/>
            <person name="Hugenholtz P."/>
            <person name="Kyrpides N.C."/>
            <person name="Klenk H.P."/>
        </authorList>
    </citation>
    <scope>NUCLEOTIDE SEQUENCE [LARGE SCALE GENOMIC DNA]</scope>
    <source>
        <strain evidence="2">DSM 21211 / LMG 22137 / NRRL B-23946 / LB-34</strain>
    </source>
</reference>